<name>A0A4Z2EVM5_9TELE</name>
<gene>
    <name evidence="2" type="ORF">EYF80_056994</name>
</gene>
<evidence type="ECO:0000256" key="1">
    <source>
        <dbReference type="SAM" id="MobiDB-lite"/>
    </source>
</evidence>
<dbReference type="Proteomes" id="UP000314294">
    <property type="component" value="Unassembled WGS sequence"/>
</dbReference>
<evidence type="ECO:0000313" key="3">
    <source>
        <dbReference type="Proteomes" id="UP000314294"/>
    </source>
</evidence>
<protein>
    <submittedName>
        <fullName evidence="2">Uncharacterized protein</fullName>
    </submittedName>
</protein>
<accession>A0A4Z2EVM5</accession>
<keyword evidence="3" id="KW-1185">Reference proteome</keyword>
<sequence length="60" mass="6577">MTSEDKMKNAPWFHASCSSERRVSSRSSCDGRGRRVDGVLRGPSPSPTAAPRYHSCHCAL</sequence>
<dbReference type="EMBL" id="SRLO01002472">
    <property type="protein sequence ID" value="TNN32843.1"/>
    <property type="molecule type" value="Genomic_DNA"/>
</dbReference>
<feature type="region of interest" description="Disordered" evidence="1">
    <location>
        <begin position="23"/>
        <end position="50"/>
    </location>
</feature>
<evidence type="ECO:0000313" key="2">
    <source>
        <dbReference type="EMBL" id="TNN32843.1"/>
    </source>
</evidence>
<feature type="compositionally biased region" description="Basic and acidic residues" evidence="1">
    <location>
        <begin position="23"/>
        <end position="38"/>
    </location>
</feature>
<comment type="caution">
    <text evidence="2">The sequence shown here is derived from an EMBL/GenBank/DDBJ whole genome shotgun (WGS) entry which is preliminary data.</text>
</comment>
<dbReference type="AlphaFoldDB" id="A0A4Z2EVM5"/>
<proteinExistence type="predicted"/>
<organism evidence="2 3">
    <name type="scientific">Liparis tanakae</name>
    <name type="common">Tanaka's snailfish</name>
    <dbReference type="NCBI Taxonomy" id="230148"/>
    <lineage>
        <taxon>Eukaryota</taxon>
        <taxon>Metazoa</taxon>
        <taxon>Chordata</taxon>
        <taxon>Craniata</taxon>
        <taxon>Vertebrata</taxon>
        <taxon>Euteleostomi</taxon>
        <taxon>Actinopterygii</taxon>
        <taxon>Neopterygii</taxon>
        <taxon>Teleostei</taxon>
        <taxon>Neoteleostei</taxon>
        <taxon>Acanthomorphata</taxon>
        <taxon>Eupercaria</taxon>
        <taxon>Perciformes</taxon>
        <taxon>Cottioidei</taxon>
        <taxon>Cottales</taxon>
        <taxon>Liparidae</taxon>
        <taxon>Liparis</taxon>
    </lineage>
</organism>
<reference evidence="2 3" key="1">
    <citation type="submission" date="2019-03" db="EMBL/GenBank/DDBJ databases">
        <title>First draft genome of Liparis tanakae, snailfish: a comprehensive survey of snailfish specific genes.</title>
        <authorList>
            <person name="Kim W."/>
            <person name="Song I."/>
            <person name="Jeong J.-H."/>
            <person name="Kim D."/>
            <person name="Kim S."/>
            <person name="Ryu S."/>
            <person name="Song J.Y."/>
            <person name="Lee S.K."/>
        </authorList>
    </citation>
    <scope>NUCLEOTIDE SEQUENCE [LARGE SCALE GENOMIC DNA]</scope>
    <source>
        <tissue evidence="2">Muscle</tissue>
    </source>
</reference>